<evidence type="ECO:0000313" key="3">
    <source>
        <dbReference type="Proteomes" id="UP001371456"/>
    </source>
</evidence>
<dbReference type="Proteomes" id="UP001371456">
    <property type="component" value="Unassembled WGS sequence"/>
</dbReference>
<keyword evidence="3" id="KW-1185">Reference proteome</keyword>
<name>A0AAN8U209_SOLBU</name>
<evidence type="ECO:0000256" key="1">
    <source>
        <dbReference type="SAM" id="MobiDB-lite"/>
    </source>
</evidence>
<feature type="compositionally biased region" description="Basic and acidic residues" evidence="1">
    <location>
        <begin position="79"/>
        <end position="93"/>
    </location>
</feature>
<accession>A0AAN8U209</accession>
<feature type="region of interest" description="Disordered" evidence="1">
    <location>
        <begin position="150"/>
        <end position="182"/>
    </location>
</feature>
<organism evidence="2 3">
    <name type="scientific">Solanum bulbocastanum</name>
    <name type="common">Wild potato</name>
    <dbReference type="NCBI Taxonomy" id="147425"/>
    <lineage>
        <taxon>Eukaryota</taxon>
        <taxon>Viridiplantae</taxon>
        <taxon>Streptophyta</taxon>
        <taxon>Embryophyta</taxon>
        <taxon>Tracheophyta</taxon>
        <taxon>Spermatophyta</taxon>
        <taxon>Magnoliopsida</taxon>
        <taxon>eudicotyledons</taxon>
        <taxon>Gunneridae</taxon>
        <taxon>Pentapetalae</taxon>
        <taxon>asterids</taxon>
        <taxon>lamiids</taxon>
        <taxon>Solanales</taxon>
        <taxon>Solanaceae</taxon>
        <taxon>Solanoideae</taxon>
        <taxon>Solaneae</taxon>
        <taxon>Solanum</taxon>
    </lineage>
</organism>
<gene>
    <name evidence="2" type="ORF">RDI58_000936</name>
</gene>
<feature type="compositionally biased region" description="Basic and acidic residues" evidence="1">
    <location>
        <begin position="45"/>
        <end position="71"/>
    </location>
</feature>
<evidence type="ECO:0000313" key="2">
    <source>
        <dbReference type="EMBL" id="KAK6803152.1"/>
    </source>
</evidence>
<reference evidence="2 3" key="1">
    <citation type="submission" date="2024-02" db="EMBL/GenBank/DDBJ databases">
        <title>de novo genome assembly of Solanum bulbocastanum strain 11H21.</title>
        <authorList>
            <person name="Hosaka A.J."/>
        </authorList>
    </citation>
    <scope>NUCLEOTIDE SEQUENCE [LARGE SCALE GENOMIC DNA]</scope>
    <source>
        <tissue evidence="2">Young leaves</tissue>
    </source>
</reference>
<feature type="region of interest" description="Disordered" evidence="1">
    <location>
        <begin position="1"/>
        <end position="111"/>
    </location>
</feature>
<feature type="compositionally biased region" description="Basic and acidic residues" evidence="1">
    <location>
        <begin position="1"/>
        <end position="13"/>
    </location>
</feature>
<dbReference type="AlphaFoldDB" id="A0AAN8U209"/>
<sequence length="182" mass="20938">MKSMKHEQEHLITKEIINANGQGNIQGDQHTTLKQTQATPCTNTKESKETSYEKQHDKGEKATWKVKDKVSIKRNTMLQRKENEEKQPNDNSKKRAGKFVNLAPTNHDNNPCCNNLHISQNEDEKGQPSMQEAANEVYGQTTEKITQWSQSMIPKIPPPIKISSNFDIYRPRKQRTNQNNPK</sequence>
<dbReference type="EMBL" id="JBANQN010000001">
    <property type="protein sequence ID" value="KAK6803152.1"/>
    <property type="molecule type" value="Genomic_DNA"/>
</dbReference>
<feature type="compositionally biased region" description="Polar residues" evidence="1">
    <location>
        <begin position="19"/>
        <end position="44"/>
    </location>
</feature>
<comment type="caution">
    <text evidence="2">The sequence shown here is derived from an EMBL/GenBank/DDBJ whole genome shotgun (WGS) entry which is preliminary data.</text>
</comment>
<protein>
    <submittedName>
        <fullName evidence="2">Uncharacterized protein</fullName>
    </submittedName>
</protein>
<proteinExistence type="predicted"/>